<comment type="caution">
    <text evidence="1">The sequence shown here is derived from an EMBL/GenBank/DDBJ whole genome shotgun (WGS) entry which is preliminary data.</text>
</comment>
<evidence type="ECO:0000313" key="1">
    <source>
        <dbReference type="EMBL" id="KAF1021800.1"/>
    </source>
</evidence>
<proteinExistence type="predicted"/>
<gene>
    <name evidence="1" type="ORF">GAK29_03328</name>
</gene>
<reference evidence="2" key="1">
    <citation type="journal article" date="2020" name="MBio">
        <title>Horizontal gene transfer to a defensive symbiont with a reduced genome amongst a multipartite beetle microbiome.</title>
        <authorList>
            <person name="Waterworth S.C."/>
            <person name="Florez L.V."/>
            <person name="Rees E.R."/>
            <person name="Hertweck C."/>
            <person name="Kaltenpoth M."/>
            <person name="Kwan J.C."/>
        </authorList>
    </citation>
    <scope>NUCLEOTIDE SEQUENCE [LARGE SCALE GENOMIC DNA]</scope>
</reference>
<organism evidence="1 2">
    <name type="scientific">Acinetobacter bereziniae</name>
    <name type="common">Acinetobacter genomosp. 10</name>
    <dbReference type="NCBI Taxonomy" id="106648"/>
    <lineage>
        <taxon>Bacteria</taxon>
        <taxon>Pseudomonadati</taxon>
        <taxon>Pseudomonadota</taxon>
        <taxon>Gammaproteobacteria</taxon>
        <taxon>Moraxellales</taxon>
        <taxon>Moraxellaceae</taxon>
        <taxon>Acinetobacter</taxon>
    </lineage>
</organism>
<dbReference type="EMBL" id="WNDP01000101">
    <property type="protein sequence ID" value="KAF1021800.1"/>
    <property type="molecule type" value="Genomic_DNA"/>
</dbReference>
<protein>
    <submittedName>
        <fullName evidence="1">Uncharacterized protein</fullName>
    </submittedName>
</protein>
<dbReference type="AlphaFoldDB" id="A0A833ULF5"/>
<accession>A0A833ULF5</accession>
<dbReference type="Proteomes" id="UP000490535">
    <property type="component" value="Unassembled WGS sequence"/>
</dbReference>
<sequence>MSTLETIYSDLYEIALKLDSIPKRIQEVPDLDHRENILLIAKALSHIFELQNNIHMVRPNLKKNHKEN</sequence>
<name>A0A833ULF5_ACIBZ</name>
<evidence type="ECO:0000313" key="2">
    <source>
        <dbReference type="Proteomes" id="UP000490535"/>
    </source>
</evidence>